<proteinExistence type="predicted"/>
<organism evidence="1 2">
    <name type="scientific">Rhizophagus irregularis</name>
    <dbReference type="NCBI Taxonomy" id="588596"/>
    <lineage>
        <taxon>Eukaryota</taxon>
        <taxon>Fungi</taxon>
        <taxon>Fungi incertae sedis</taxon>
        <taxon>Mucoromycota</taxon>
        <taxon>Glomeromycotina</taxon>
        <taxon>Glomeromycetes</taxon>
        <taxon>Glomerales</taxon>
        <taxon>Glomeraceae</taxon>
        <taxon>Rhizophagus</taxon>
    </lineage>
</organism>
<protein>
    <submittedName>
        <fullName evidence="1">Uncharacterized protein</fullName>
    </submittedName>
</protein>
<evidence type="ECO:0000313" key="1">
    <source>
        <dbReference type="EMBL" id="PKC14835.1"/>
    </source>
</evidence>
<name>A0A2N0Q6X7_9GLOM</name>
<reference evidence="1 2" key="2">
    <citation type="submission" date="2017-09" db="EMBL/GenBank/DDBJ databases">
        <title>Extensive intraspecific genome diversity in a model arbuscular mycorrhizal fungus.</title>
        <authorList>
            <person name="Chen E.C."/>
            <person name="Morin E."/>
            <person name="Beaudet D."/>
            <person name="Noel J."/>
            <person name="Ndikumana S."/>
            <person name="Charron P."/>
            <person name="St-Onge C."/>
            <person name="Giorgi J."/>
            <person name="Grigoriev I.V."/>
            <person name="Roux C."/>
            <person name="Martin F.M."/>
            <person name="Corradi N."/>
        </authorList>
    </citation>
    <scope>NUCLEOTIDE SEQUENCE [LARGE SCALE GENOMIC DNA]</scope>
    <source>
        <strain evidence="1 2">A5</strain>
    </source>
</reference>
<sequence>MSWKLSHRSFGCEFGGHYQSHKQYSLKYHCIPDDVLKEVQFLTEHENLAITTQRKLLKAKFPTLSILDYDLANAIQKYKVKPDIIHDASHLLKTLIEYKSNSPG</sequence>
<dbReference type="EMBL" id="LLXJ01000116">
    <property type="protein sequence ID" value="PKC14835.1"/>
    <property type="molecule type" value="Genomic_DNA"/>
</dbReference>
<accession>A0A2N0Q6X7</accession>
<dbReference type="AlphaFoldDB" id="A0A2N0Q6X7"/>
<dbReference type="VEuPathDB" id="FungiDB:RhiirFUN_011125"/>
<gene>
    <name evidence="1" type="ORF">RhiirA5_408956</name>
</gene>
<evidence type="ECO:0000313" key="2">
    <source>
        <dbReference type="Proteomes" id="UP000232722"/>
    </source>
</evidence>
<comment type="caution">
    <text evidence="1">The sequence shown here is derived from an EMBL/GenBank/DDBJ whole genome shotgun (WGS) entry which is preliminary data.</text>
</comment>
<dbReference type="Proteomes" id="UP000232722">
    <property type="component" value="Unassembled WGS sequence"/>
</dbReference>
<reference evidence="1 2" key="1">
    <citation type="submission" date="2016-04" db="EMBL/GenBank/DDBJ databases">
        <title>Genome analyses suggest a sexual origin of heterokaryosis in a supposedly ancient asexual fungus.</title>
        <authorList>
            <person name="Ropars J."/>
            <person name="Sedzielewska K."/>
            <person name="Noel J."/>
            <person name="Charron P."/>
            <person name="Farinelli L."/>
            <person name="Marton T."/>
            <person name="Kruger M."/>
            <person name="Pelin A."/>
            <person name="Brachmann A."/>
            <person name="Corradi N."/>
        </authorList>
    </citation>
    <scope>NUCLEOTIDE SEQUENCE [LARGE SCALE GENOMIC DNA]</scope>
    <source>
        <strain evidence="1 2">A5</strain>
    </source>
</reference>